<dbReference type="EMBL" id="GBRH01208117">
    <property type="protein sequence ID" value="JAD89778.1"/>
    <property type="molecule type" value="Transcribed_RNA"/>
</dbReference>
<feature type="compositionally biased region" description="Basic residues" evidence="1">
    <location>
        <begin position="1"/>
        <end position="16"/>
    </location>
</feature>
<feature type="compositionally biased region" description="Basic residues" evidence="1">
    <location>
        <begin position="40"/>
        <end position="49"/>
    </location>
</feature>
<reference evidence="2" key="1">
    <citation type="submission" date="2014-09" db="EMBL/GenBank/DDBJ databases">
        <authorList>
            <person name="Magalhaes I.L.F."/>
            <person name="Oliveira U."/>
            <person name="Santos F.R."/>
            <person name="Vidigal T.H.D.A."/>
            <person name="Brescovit A.D."/>
            <person name="Santos A.J."/>
        </authorList>
    </citation>
    <scope>NUCLEOTIDE SEQUENCE</scope>
    <source>
        <tissue evidence="2">Shoot tissue taken approximately 20 cm above the soil surface</tissue>
    </source>
</reference>
<protein>
    <submittedName>
        <fullName evidence="2">Uncharacterized protein</fullName>
    </submittedName>
</protein>
<evidence type="ECO:0000313" key="2">
    <source>
        <dbReference type="EMBL" id="JAD89778.1"/>
    </source>
</evidence>
<sequence length="68" mass="7783">MPVSPRRKKEPTRRQVRGGGRTRAGEPRCWKKASGARTERARRSRKTQKTTRLTPTLSACLAMTWYPA</sequence>
<evidence type="ECO:0000256" key="1">
    <source>
        <dbReference type="SAM" id="MobiDB-lite"/>
    </source>
</evidence>
<dbReference type="AlphaFoldDB" id="A0A0A9DSV5"/>
<feature type="region of interest" description="Disordered" evidence="1">
    <location>
        <begin position="1"/>
        <end position="51"/>
    </location>
</feature>
<organism evidence="2">
    <name type="scientific">Arundo donax</name>
    <name type="common">Giant reed</name>
    <name type="synonym">Donax arundinaceus</name>
    <dbReference type="NCBI Taxonomy" id="35708"/>
    <lineage>
        <taxon>Eukaryota</taxon>
        <taxon>Viridiplantae</taxon>
        <taxon>Streptophyta</taxon>
        <taxon>Embryophyta</taxon>
        <taxon>Tracheophyta</taxon>
        <taxon>Spermatophyta</taxon>
        <taxon>Magnoliopsida</taxon>
        <taxon>Liliopsida</taxon>
        <taxon>Poales</taxon>
        <taxon>Poaceae</taxon>
        <taxon>PACMAD clade</taxon>
        <taxon>Arundinoideae</taxon>
        <taxon>Arundineae</taxon>
        <taxon>Arundo</taxon>
    </lineage>
</organism>
<name>A0A0A9DSV5_ARUDO</name>
<reference evidence="2" key="2">
    <citation type="journal article" date="2015" name="Data Brief">
        <title>Shoot transcriptome of the giant reed, Arundo donax.</title>
        <authorList>
            <person name="Barrero R.A."/>
            <person name="Guerrero F.D."/>
            <person name="Moolhuijzen P."/>
            <person name="Goolsby J.A."/>
            <person name="Tidwell J."/>
            <person name="Bellgard S.E."/>
            <person name="Bellgard M.I."/>
        </authorList>
    </citation>
    <scope>NUCLEOTIDE SEQUENCE</scope>
    <source>
        <tissue evidence="2">Shoot tissue taken approximately 20 cm above the soil surface</tissue>
    </source>
</reference>
<accession>A0A0A9DSV5</accession>
<proteinExistence type="predicted"/>